<feature type="region of interest" description="Disordered" evidence="2">
    <location>
        <begin position="897"/>
        <end position="979"/>
    </location>
</feature>
<feature type="compositionally biased region" description="Low complexity" evidence="2">
    <location>
        <begin position="1687"/>
        <end position="1701"/>
    </location>
</feature>
<feature type="region of interest" description="Disordered" evidence="2">
    <location>
        <begin position="1902"/>
        <end position="2002"/>
    </location>
</feature>
<feature type="compositionally biased region" description="Low complexity" evidence="2">
    <location>
        <begin position="1502"/>
        <end position="1513"/>
    </location>
</feature>
<dbReference type="PANTHER" id="PTHR46170">
    <property type="entry name" value="GATOR COMPLEX PROTEIN WDR59"/>
    <property type="match status" value="1"/>
</dbReference>
<feature type="repeat" description="WD" evidence="1">
    <location>
        <begin position="217"/>
        <end position="250"/>
    </location>
</feature>
<keyword evidence="1" id="KW-0853">WD repeat</keyword>
<dbReference type="STRING" id="655863.F0XGE8"/>
<sequence>MAASDLDGLDESDGSQRSNKIIKSAFDSDSFDSDGIIHAGGLKGSATISPCGRDVAVASPEGLAIIDLDNPYSAPRMLKSHGMPWLVVDVQWSPFAARDYWVASTANHRCLVWNLNRADDSSAGSVEHSLTGHRRSITDVNFSAHHPDMLATCSVDGYVHCWDLRRANTPALTFIDWAAGATQVKYNRQDEHVLASSHNRCVHIWDDRNPAIPMRTIEAHTSKIYGLDWNRTRSTCLVTCSLDKTIKFWDYAKRGHAAVGGTRTSLSTLSTLSDLVDLSASGSMGSGGPINDDDVPERVIRTHFPVWRARHTPFSGGLLAMPQNAPGHLYLYDARPTAAQQQTEDPAAANEPVAVFGGHGHHKVKEFLWRTRGEIDNDGSDNREYQLVSWGNDSKLRLRRFDGPDLATVGFHRGQPAPKNLSITRKGAAYKTFRVLEDLGDYEKRSATMSSVRPYSRREASAAVAAAVAAAATATTTTATVTTMAGAASSPPPRALLPRTSSMRDVLASPAATPRRGKYDKRASWRNPSMRATKASGRRERDRSNAQLDWMKGVTMSKRRWDDVMDEGHRRRASNERMEDSTTMTAMSGMSVMSGLTGTGTGTATASLSSPLQLSAHGTSLSGGGDYYGGPETIQEEIVRITDKLPRVTWEEIDMDNLSLTAAMKGPWGAEGQSVYVKVRVVVPATYPQTRAPRFYVENSSLMPAATQDRVAAELHVIGAEFLKRRRNCLLAAFRYLLGAADLGASLAVLERPTVASWLAGEGAGGGSGGGGIGGGEGGGGSGEVGIGAKGDDSSSSSSSSGSDGSDSDIDSAMAAADAEAAAAAGIGPEMQPQGPPPPPRSCGARFSRDGRLVCFFLTKAGRASAKLLFEPPPPPTSEELAELEKPVFIGFGRVLTTGAGSGHRGRRRYKNNNNSNHSPGHNQSGRARSPSPLSLSSSPLSSRSDGSDSDSAYSSTSSSSSSSSSSSETAGKHGSSAYQQSVRNMVDPWSMNMGFQRRIVRRGGGGRAARRRMLLLGGGGSSDGEGGGVGGGGSGNNIGDGGSDLMMRSGTLDADLELPQGPKSTVSVVDMRSWLPSKRELAREYAVFGDGAESDVPLRLATMLADGGRRQRSVLVIAREATAAAAAAAVATTGRSRTGEKQAGRTGDRLAGRVKWGLHPLARDFVDDLFEHFEQRADMQMLAMLSCIFGESFEEDSVAYAESHMSQPDTPLPMKAPSFSLDYVPTTRGLVHGAPSWQLLPAGSGHGISHTSSSSNTAPPTAVFYDGSIDPDDGSGGSGGGGGGGGGMGEYDVDDDGFGDYDDVDGYDDDDFGYGDDNTTVWEDAATAAASATVFSHNNSYSGGETPPKWGDTNSNGLSSSPRFSLAASRFFRRGNNAVVSAIAASIPQTLTTLLSSSPQDRAGSAEANTGSHTHTHTHTATTIPTRRMSSAAMQPRLSPPAGRHPLPYAVQPLSHAYKQLLLHSTSAHRDIPIPSPANGRRLAASTSTSPRTGSGGGKTGSKLLSSSPLSSQDHAGPARKRPSPAETIFGNLTSGNLTWAASALFGGGSGGSGEGRGCVTVGGPSDPGTAATSVSDDGRRREDTLAAAAASAAVKGARAQAEAAGTTLVAVDIHVRTCNDHLFDDDGWMVASLLGSPRRRRRQYAEYRYAYSELLQVWGEPLARLEVLKFNVLREDAMKAVGRPAMASGSGGTASPSSSRRSRLQAVRDSGRGLDAVGVCPQCEMQLEPAEYESTATGSTATESTATATATATAKTHRHAAKNGGAVGSCQRCRLTRAQLRCVYCTEPVDALYLPCFGCGCASHPTCLRAWYAAGERFCPAGDECACAEEATSGRVESWTAMQAELAWGGGAGGGGGLHSISVLGPSAPVSTHKAKGLIEQARQSAHYAASSSSASLLSPYGQHAGGAGRSSRLPPSGLQQQLYSRRQQQEEQERQQRFPPWDERPQQQQQQQPQSQPQPQPQPQPARFSLSSRLLRGPTLLRQSSGNQHDQHDGNRQGG</sequence>
<feature type="compositionally biased region" description="Gly residues" evidence="2">
    <location>
        <begin position="1017"/>
        <end position="1043"/>
    </location>
</feature>
<dbReference type="GeneID" id="25975756"/>
<dbReference type="SUPFAM" id="SSF50978">
    <property type="entry name" value="WD40 repeat-like"/>
    <property type="match status" value="1"/>
</dbReference>
<feature type="compositionally biased region" description="Low complexity" evidence="2">
    <location>
        <begin position="1949"/>
        <end position="1958"/>
    </location>
</feature>
<evidence type="ECO:0000313" key="4">
    <source>
        <dbReference type="Proteomes" id="UP000007796"/>
    </source>
</evidence>
<dbReference type="GO" id="GO:0034198">
    <property type="term" value="P:cellular response to amino acid starvation"/>
    <property type="evidence" value="ECO:0007669"/>
    <property type="project" value="TreeGrafter"/>
</dbReference>
<dbReference type="SMART" id="SM00320">
    <property type="entry name" value="WD40"/>
    <property type="match status" value="5"/>
</dbReference>
<feature type="compositionally biased region" description="Polar residues" evidence="2">
    <location>
        <begin position="1425"/>
        <end position="1434"/>
    </location>
</feature>
<feature type="region of interest" description="Disordered" evidence="2">
    <location>
        <begin position="1245"/>
        <end position="1299"/>
    </location>
</feature>
<feature type="region of interest" description="Disordered" evidence="2">
    <location>
        <begin position="1471"/>
        <end position="1531"/>
    </location>
</feature>
<feature type="compositionally biased region" description="Basic and acidic residues" evidence="2">
    <location>
        <begin position="1992"/>
        <end position="2002"/>
    </location>
</feature>
<feature type="region of interest" description="Disordered" evidence="2">
    <location>
        <begin position="1397"/>
        <end position="1450"/>
    </location>
</feature>
<protein>
    <submittedName>
        <fullName evidence="3">WD repeat protein</fullName>
    </submittedName>
</protein>
<dbReference type="Pfam" id="PF00400">
    <property type="entry name" value="WD40"/>
    <property type="match status" value="2"/>
</dbReference>
<dbReference type="InterPro" id="IPR036322">
    <property type="entry name" value="WD40_repeat_dom_sf"/>
</dbReference>
<dbReference type="Gene3D" id="2.130.10.10">
    <property type="entry name" value="YVTN repeat-like/Quinoprotein amine dehydrogenase"/>
    <property type="match status" value="1"/>
</dbReference>
<dbReference type="eggNOG" id="KOG0309">
    <property type="taxonomic scope" value="Eukaryota"/>
</dbReference>
<dbReference type="InterPro" id="IPR049567">
    <property type="entry name" value="WDR59-like"/>
</dbReference>
<dbReference type="InterPro" id="IPR015943">
    <property type="entry name" value="WD40/YVTN_repeat-like_dom_sf"/>
</dbReference>
<feature type="compositionally biased region" description="Low complexity" evidence="2">
    <location>
        <begin position="794"/>
        <end position="833"/>
    </location>
</feature>
<feature type="compositionally biased region" description="Gly residues" evidence="2">
    <location>
        <begin position="1275"/>
        <end position="1290"/>
    </location>
</feature>
<feature type="region of interest" description="Disordered" evidence="2">
    <location>
        <begin position="766"/>
        <end position="846"/>
    </location>
</feature>
<gene>
    <name evidence="3" type="ORF">CMQ_2734</name>
</gene>
<dbReference type="InterPro" id="IPR001680">
    <property type="entry name" value="WD40_rpt"/>
</dbReference>
<feature type="repeat" description="WD" evidence="1">
    <location>
        <begin position="130"/>
        <end position="172"/>
    </location>
</feature>
<evidence type="ECO:0000313" key="3">
    <source>
        <dbReference type="EMBL" id="EFX02805.1"/>
    </source>
</evidence>
<dbReference type="EMBL" id="GL629769">
    <property type="protein sequence ID" value="EFX02805.1"/>
    <property type="molecule type" value="Genomic_DNA"/>
</dbReference>
<feature type="region of interest" description="Disordered" evidence="2">
    <location>
        <begin position="1554"/>
        <end position="1581"/>
    </location>
</feature>
<feature type="compositionally biased region" description="Low complexity" evidence="2">
    <location>
        <begin position="912"/>
        <end position="968"/>
    </location>
</feature>
<feature type="region of interest" description="Disordered" evidence="2">
    <location>
        <begin position="1016"/>
        <end position="1045"/>
    </location>
</feature>
<feature type="compositionally biased region" description="Gly residues" evidence="2">
    <location>
        <begin position="766"/>
        <end position="789"/>
    </location>
</feature>
<organism evidence="4">
    <name type="scientific">Grosmannia clavigera (strain kw1407 / UAMH 11150)</name>
    <name type="common">Blue stain fungus</name>
    <name type="synonym">Graphiocladiella clavigera</name>
    <dbReference type="NCBI Taxonomy" id="655863"/>
    <lineage>
        <taxon>Eukaryota</taxon>
        <taxon>Fungi</taxon>
        <taxon>Dikarya</taxon>
        <taxon>Ascomycota</taxon>
        <taxon>Pezizomycotina</taxon>
        <taxon>Sordariomycetes</taxon>
        <taxon>Sordariomycetidae</taxon>
        <taxon>Ophiostomatales</taxon>
        <taxon>Ophiostomataceae</taxon>
        <taxon>Leptographium</taxon>
    </lineage>
</organism>
<keyword evidence="4" id="KW-1185">Reference proteome</keyword>
<dbReference type="PANTHER" id="PTHR46170:SF1">
    <property type="entry name" value="GATOR COMPLEX PROTEIN WDR59"/>
    <property type="match status" value="1"/>
</dbReference>
<dbReference type="InParanoid" id="F0XGE8"/>
<evidence type="ECO:0000256" key="2">
    <source>
        <dbReference type="SAM" id="MobiDB-lite"/>
    </source>
</evidence>
<feature type="region of interest" description="Disordered" evidence="2">
    <location>
        <begin position="1685"/>
        <end position="1709"/>
    </location>
</feature>
<dbReference type="GO" id="GO:1904263">
    <property type="term" value="P:positive regulation of TORC1 signaling"/>
    <property type="evidence" value="ECO:0007669"/>
    <property type="project" value="TreeGrafter"/>
</dbReference>
<dbReference type="Proteomes" id="UP000007796">
    <property type="component" value="Unassembled WGS sequence"/>
</dbReference>
<dbReference type="PROSITE" id="PS50082">
    <property type="entry name" value="WD_REPEATS_2"/>
    <property type="match status" value="2"/>
</dbReference>
<reference evidence="3 4" key="1">
    <citation type="journal article" date="2011" name="Proc. Natl. Acad. Sci. U.S.A.">
        <title>Genome and transcriptome analyses of the mountain pine beetle-fungal symbiont Grosmannia clavigera, a lodgepole pine pathogen.</title>
        <authorList>
            <person name="DiGuistini S."/>
            <person name="Wang Y."/>
            <person name="Liao N.Y."/>
            <person name="Taylor G."/>
            <person name="Tanguay P."/>
            <person name="Feau N."/>
            <person name="Henrissat B."/>
            <person name="Chan S.K."/>
            <person name="Hesse-Orce U."/>
            <person name="Alamouti S.M."/>
            <person name="Tsui C.K.M."/>
            <person name="Docking R.T."/>
            <person name="Levasseur A."/>
            <person name="Haridas S."/>
            <person name="Robertson G."/>
            <person name="Birol I."/>
            <person name="Holt R.A."/>
            <person name="Marra M.A."/>
            <person name="Hamelin R.C."/>
            <person name="Hirst M."/>
            <person name="Jones S.J.M."/>
            <person name="Bohlmann J."/>
            <person name="Breuil C."/>
        </authorList>
    </citation>
    <scope>NUCLEOTIDE SEQUENCE [LARGE SCALE GENOMIC DNA]</scope>
    <source>
        <strain evidence="4">kw1407 / UAMH 11150</strain>
    </source>
</reference>
<dbReference type="GO" id="GO:0035591">
    <property type="term" value="F:signaling adaptor activity"/>
    <property type="evidence" value="ECO:0007669"/>
    <property type="project" value="TreeGrafter"/>
</dbReference>
<proteinExistence type="predicted"/>
<feature type="region of interest" description="Disordered" evidence="2">
    <location>
        <begin position="483"/>
        <end position="543"/>
    </location>
</feature>
<dbReference type="GO" id="GO:0005774">
    <property type="term" value="C:vacuolar membrane"/>
    <property type="evidence" value="ECO:0007669"/>
    <property type="project" value="TreeGrafter"/>
</dbReference>
<dbReference type="HOGENOM" id="CLU_001497_1_0_1"/>
<dbReference type="PROSITE" id="PS50294">
    <property type="entry name" value="WD_REPEATS_REGION"/>
    <property type="match status" value="2"/>
</dbReference>
<feature type="compositionally biased region" description="Basic and acidic residues" evidence="2">
    <location>
        <begin position="1930"/>
        <end position="1948"/>
    </location>
</feature>
<dbReference type="RefSeq" id="XP_014172287.1">
    <property type="nucleotide sequence ID" value="XM_014316812.1"/>
</dbReference>
<dbReference type="GO" id="GO:0035859">
    <property type="term" value="C:Seh1-associated complex"/>
    <property type="evidence" value="ECO:0007669"/>
    <property type="project" value="TreeGrafter"/>
</dbReference>
<name>F0XGE8_GROCL</name>
<accession>F0XGE8</accession>
<dbReference type="OrthoDB" id="311712at2759"/>
<evidence type="ECO:0000256" key="1">
    <source>
        <dbReference type="PROSITE-ProRule" id="PRU00221"/>
    </source>
</evidence>